<feature type="region of interest" description="Disordered" evidence="1">
    <location>
        <begin position="29"/>
        <end position="50"/>
    </location>
</feature>
<dbReference type="PROSITE" id="PS51257">
    <property type="entry name" value="PROKAR_LIPOPROTEIN"/>
    <property type="match status" value="1"/>
</dbReference>
<gene>
    <name evidence="3" type="ORF">ACFOZ5_02785</name>
</gene>
<organism evidence="3 4">
    <name type="scientific">Marinobacter lacisalsi</name>
    <dbReference type="NCBI Taxonomy" id="475979"/>
    <lineage>
        <taxon>Bacteria</taxon>
        <taxon>Pseudomonadati</taxon>
        <taxon>Pseudomonadota</taxon>
        <taxon>Gammaproteobacteria</taxon>
        <taxon>Pseudomonadales</taxon>
        <taxon>Marinobacteraceae</taxon>
        <taxon>Marinobacter</taxon>
    </lineage>
</organism>
<evidence type="ECO:0000313" key="3">
    <source>
        <dbReference type="EMBL" id="MFC4257954.1"/>
    </source>
</evidence>
<proteinExistence type="predicted"/>
<dbReference type="Pfam" id="PF13385">
    <property type="entry name" value="Laminin_G_3"/>
    <property type="match status" value="1"/>
</dbReference>
<dbReference type="Proteomes" id="UP001595798">
    <property type="component" value="Unassembled WGS sequence"/>
</dbReference>
<reference evidence="4" key="1">
    <citation type="journal article" date="2019" name="Int. J. Syst. Evol. Microbiol.">
        <title>The Global Catalogue of Microorganisms (GCM) 10K type strain sequencing project: providing services to taxonomists for standard genome sequencing and annotation.</title>
        <authorList>
            <consortium name="The Broad Institute Genomics Platform"/>
            <consortium name="The Broad Institute Genome Sequencing Center for Infectious Disease"/>
            <person name="Wu L."/>
            <person name="Ma J."/>
        </authorList>
    </citation>
    <scope>NUCLEOTIDE SEQUENCE [LARGE SCALE GENOMIC DNA]</scope>
    <source>
        <strain evidence="4">CECT 7297</strain>
    </source>
</reference>
<keyword evidence="2" id="KW-0732">Signal</keyword>
<feature type="compositionally biased region" description="Polar residues" evidence="1">
    <location>
        <begin position="29"/>
        <end position="46"/>
    </location>
</feature>
<dbReference type="EMBL" id="JBHSDI010000001">
    <property type="protein sequence ID" value="MFC4257954.1"/>
    <property type="molecule type" value="Genomic_DNA"/>
</dbReference>
<dbReference type="InterPro" id="IPR013320">
    <property type="entry name" value="ConA-like_dom_sf"/>
</dbReference>
<dbReference type="Gene3D" id="2.60.120.200">
    <property type="match status" value="1"/>
</dbReference>
<accession>A0ABV8QFU7</accession>
<dbReference type="RefSeq" id="WP_379885284.1">
    <property type="nucleotide sequence ID" value="NZ_JBHSDI010000001.1"/>
</dbReference>
<feature type="signal peptide" evidence="2">
    <location>
        <begin position="1"/>
        <end position="23"/>
    </location>
</feature>
<comment type="caution">
    <text evidence="3">The sequence shown here is derived from an EMBL/GenBank/DDBJ whole genome shotgun (WGS) entry which is preliminary data.</text>
</comment>
<sequence>MKITKRLHQPLLCTMLLALVALTGCKTGESTESLPNTQSPGTSQYNGPAPATADVQAFKINVWDNLSQANRCGECHNSNGQSPRFAHEGDVNVAYAQANGVVNLDEPASSPLVTKVAGGHNCWLGSDQACADAITSMISSWAGGSSGSVNRIELQAPALRDPGGTLPFPESSGTFSTTVYPLLTTYCSDCHADGDTRPYLASGNVDTAYDAAKSRMSLTAPFSSRLVERLRDDRHNCWDNSCEDSADEMEAAIEALAGSVTPSDVDPELVTSKALTLGGDGLLANSGGRYEDHVIALYEFKTGDGTTAFDTSGIEPSMHLTLSGNVDWVGGYGLSFGPAFTDDSGNSMRSGKAQATTANSRKLHNLLTASGEYSMEAWVVPANVTQEDARIITYSGSATARNLTLGQTLQNYEVLQRSTTTDQNAVFATEDGANRLQASLQHVVVNFTPDQGRQIFINGEPTGDVDPAPGGLLTEWDNNFALVLGNETDGNSPWEGTVRLAAFHNRALSPEQIRTNFEAGVGQKYYLLFGVSHLIDVPQAFIAFEVSQFDSYSYLFTQPFFISLDEDASPGGIPLEGMKLGVNGRETLTGQAWALLDATLNSSDYVAGRGQLLSRQGTVIPLEGGPAADEFFLSFERLGDHQNVVVEGSLPPAPTPQDLPAAPDVGLKTFDAINASMARMTGVPVSNPSVRDTFNTIRQQLPASTNIEGFLSSQQMAITQLAIGYCDALVESDSLSGDFFPGFDFSQPAGSAFSSSGRDLVIDSLIDAMVGRNLDSQPVITELETELDKLMDTLTECAGSCPADRTETVVKSSCAAVLGSATTLIH</sequence>
<protein>
    <submittedName>
        <fullName evidence="3">LamG domain-containing protein</fullName>
    </submittedName>
</protein>
<feature type="chain" id="PRO_5045495606" evidence="2">
    <location>
        <begin position="24"/>
        <end position="826"/>
    </location>
</feature>
<dbReference type="SUPFAM" id="SSF49899">
    <property type="entry name" value="Concanavalin A-like lectins/glucanases"/>
    <property type="match status" value="1"/>
</dbReference>
<keyword evidence="4" id="KW-1185">Reference proteome</keyword>
<name>A0ABV8QFU7_9GAMM</name>
<evidence type="ECO:0000256" key="1">
    <source>
        <dbReference type="SAM" id="MobiDB-lite"/>
    </source>
</evidence>
<evidence type="ECO:0000256" key="2">
    <source>
        <dbReference type="SAM" id="SignalP"/>
    </source>
</evidence>
<evidence type="ECO:0000313" key="4">
    <source>
        <dbReference type="Proteomes" id="UP001595798"/>
    </source>
</evidence>